<dbReference type="SUPFAM" id="SSF52172">
    <property type="entry name" value="CheY-like"/>
    <property type="match status" value="1"/>
</dbReference>
<evidence type="ECO:0000313" key="5">
    <source>
        <dbReference type="Proteomes" id="UP000618460"/>
    </source>
</evidence>
<sequence>MMTKTVLIVDDQLGIRLLLEELVKNEGHAVISCENGKEALTVIEKTPPDLLIIDFRLPIIDGCTVISNLEEANTYIPTIMMSGLAEEAKQRTENFTSVKEVFSKPFNIVDAKYHINRLLTESN</sequence>
<dbReference type="SMART" id="SM00448">
    <property type="entry name" value="REC"/>
    <property type="match status" value="1"/>
</dbReference>
<dbReference type="Pfam" id="PF00072">
    <property type="entry name" value="Response_reg"/>
    <property type="match status" value="1"/>
</dbReference>
<dbReference type="Gene3D" id="3.40.50.2300">
    <property type="match status" value="1"/>
</dbReference>
<gene>
    <name evidence="4" type="ORF">GCM10011351_18540</name>
</gene>
<dbReference type="InterPro" id="IPR011006">
    <property type="entry name" value="CheY-like_superfamily"/>
</dbReference>
<evidence type="ECO:0000313" key="4">
    <source>
        <dbReference type="EMBL" id="GGM32805.1"/>
    </source>
</evidence>
<organism evidence="4 5">
    <name type="scientific">Paraliobacillus quinghaiensis</name>
    <dbReference type="NCBI Taxonomy" id="470815"/>
    <lineage>
        <taxon>Bacteria</taxon>
        <taxon>Bacillati</taxon>
        <taxon>Bacillota</taxon>
        <taxon>Bacilli</taxon>
        <taxon>Bacillales</taxon>
        <taxon>Bacillaceae</taxon>
        <taxon>Paraliobacillus</taxon>
    </lineage>
</organism>
<evidence type="ECO:0000256" key="2">
    <source>
        <dbReference type="PROSITE-ProRule" id="PRU00169"/>
    </source>
</evidence>
<comment type="caution">
    <text evidence="4">The sequence shown here is derived from an EMBL/GenBank/DDBJ whole genome shotgun (WGS) entry which is preliminary data.</text>
</comment>
<dbReference type="PANTHER" id="PTHR44591:SF3">
    <property type="entry name" value="RESPONSE REGULATORY DOMAIN-CONTAINING PROTEIN"/>
    <property type="match status" value="1"/>
</dbReference>
<accession>A0A917TQU6</accession>
<dbReference type="GO" id="GO:0000160">
    <property type="term" value="P:phosphorelay signal transduction system"/>
    <property type="evidence" value="ECO:0007669"/>
    <property type="project" value="InterPro"/>
</dbReference>
<dbReference type="PANTHER" id="PTHR44591">
    <property type="entry name" value="STRESS RESPONSE REGULATOR PROTEIN 1"/>
    <property type="match status" value="1"/>
</dbReference>
<dbReference type="RefSeq" id="WP_229666687.1">
    <property type="nucleotide sequence ID" value="NZ_BMLG01000009.1"/>
</dbReference>
<reference evidence="4" key="2">
    <citation type="submission" date="2020-09" db="EMBL/GenBank/DDBJ databases">
        <authorList>
            <person name="Sun Q."/>
            <person name="Zhou Y."/>
        </authorList>
    </citation>
    <scope>NUCLEOTIDE SEQUENCE</scope>
    <source>
        <strain evidence="4">CGMCC 1.6333</strain>
    </source>
</reference>
<dbReference type="PROSITE" id="PS50110">
    <property type="entry name" value="RESPONSE_REGULATORY"/>
    <property type="match status" value="1"/>
</dbReference>
<proteinExistence type="predicted"/>
<evidence type="ECO:0000259" key="3">
    <source>
        <dbReference type="PROSITE" id="PS50110"/>
    </source>
</evidence>
<dbReference type="InterPro" id="IPR001789">
    <property type="entry name" value="Sig_transdc_resp-reg_receiver"/>
</dbReference>
<keyword evidence="5" id="KW-1185">Reference proteome</keyword>
<feature type="domain" description="Response regulatory" evidence="3">
    <location>
        <begin position="5"/>
        <end position="119"/>
    </location>
</feature>
<dbReference type="EMBL" id="BMLG01000009">
    <property type="protein sequence ID" value="GGM32805.1"/>
    <property type="molecule type" value="Genomic_DNA"/>
</dbReference>
<dbReference type="AlphaFoldDB" id="A0A917TQU6"/>
<evidence type="ECO:0000256" key="1">
    <source>
        <dbReference type="ARBA" id="ARBA00022553"/>
    </source>
</evidence>
<dbReference type="CDD" id="cd00156">
    <property type="entry name" value="REC"/>
    <property type="match status" value="1"/>
</dbReference>
<name>A0A917TQU6_9BACI</name>
<keyword evidence="1 2" id="KW-0597">Phosphoprotein</keyword>
<protein>
    <submittedName>
        <fullName evidence="4">Response regulator</fullName>
    </submittedName>
</protein>
<dbReference type="InterPro" id="IPR050595">
    <property type="entry name" value="Bact_response_regulator"/>
</dbReference>
<dbReference type="Proteomes" id="UP000618460">
    <property type="component" value="Unassembled WGS sequence"/>
</dbReference>
<reference evidence="4" key="1">
    <citation type="journal article" date="2014" name="Int. J. Syst. Evol. Microbiol.">
        <title>Complete genome sequence of Corynebacterium casei LMG S-19264T (=DSM 44701T), isolated from a smear-ripened cheese.</title>
        <authorList>
            <consortium name="US DOE Joint Genome Institute (JGI-PGF)"/>
            <person name="Walter F."/>
            <person name="Albersmeier A."/>
            <person name="Kalinowski J."/>
            <person name="Ruckert C."/>
        </authorList>
    </citation>
    <scope>NUCLEOTIDE SEQUENCE</scope>
    <source>
        <strain evidence="4">CGMCC 1.6333</strain>
    </source>
</reference>
<feature type="modified residue" description="4-aspartylphosphate" evidence="2">
    <location>
        <position position="54"/>
    </location>
</feature>